<dbReference type="EMBL" id="MGGE01000010">
    <property type="protein sequence ID" value="OGM21667.1"/>
    <property type="molecule type" value="Genomic_DNA"/>
</dbReference>
<accession>A0A1F7Y2W9</accession>
<comment type="caution">
    <text evidence="1">The sequence shown here is derived from an EMBL/GenBank/DDBJ whole genome shotgun (WGS) entry which is preliminary data.</text>
</comment>
<reference evidence="1 2" key="1">
    <citation type="journal article" date="2016" name="Nat. Commun.">
        <title>Thousands of microbial genomes shed light on interconnected biogeochemical processes in an aquifer system.</title>
        <authorList>
            <person name="Anantharaman K."/>
            <person name="Brown C.T."/>
            <person name="Hug L.A."/>
            <person name="Sharon I."/>
            <person name="Castelle C.J."/>
            <person name="Probst A.J."/>
            <person name="Thomas B.C."/>
            <person name="Singh A."/>
            <person name="Wilkins M.J."/>
            <person name="Karaoz U."/>
            <person name="Brodie E.L."/>
            <person name="Williams K.H."/>
            <person name="Hubbard S.S."/>
            <person name="Banfield J.F."/>
        </authorList>
    </citation>
    <scope>NUCLEOTIDE SEQUENCE [LARGE SCALE GENOMIC DNA]</scope>
</reference>
<dbReference type="Proteomes" id="UP000178419">
    <property type="component" value="Unassembled WGS sequence"/>
</dbReference>
<protein>
    <submittedName>
        <fullName evidence="1">Uncharacterized protein</fullName>
    </submittedName>
</protein>
<gene>
    <name evidence="1" type="ORF">A2714_02210</name>
</gene>
<evidence type="ECO:0000313" key="2">
    <source>
        <dbReference type="Proteomes" id="UP000178419"/>
    </source>
</evidence>
<organism evidence="1 2">
    <name type="scientific">Candidatus Woesebacteria bacterium RIFCSPHIGHO2_01_FULL_38_9</name>
    <dbReference type="NCBI Taxonomy" id="1802492"/>
    <lineage>
        <taxon>Bacteria</taxon>
        <taxon>Candidatus Woeseibacteriota</taxon>
    </lineage>
</organism>
<proteinExistence type="predicted"/>
<dbReference type="AlphaFoldDB" id="A0A1F7Y2W9"/>
<sequence>MPEITTPLRQSGIEGDGIRGQMVVLPSRKPIPDWQNFWRLEDQKLFDLAGQKGDSNPPYWSTYVGTAERPFRQVVIPSVGEFSGYVKIIQGGRLEKPIYSAIIDTRSPVDEPTREQIARLVIPSNFFEVSAR</sequence>
<evidence type="ECO:0000313" key="1">
    <source>
        <dbReference type="EMBL" id="OGM21667.1"/>
    </source>
</evidence>
<name>A0A1F7Y2W9_9BACT</name>